<name>A0AAW3T4I4_9MICO</name>
<dbReference type="SUPFAM" id="SSF53756">
    <property type="entry name" value="UDP-Glycosyltransferase/glycogen phosphorylase"/>
    <property type="match status" value="1"/>
</dbReference>
<evidence type="ECO:0000313" key="3">
    <source>
        <dbReference type="Proteomes" id="UP000590225"/>
    </source>
</evidence>
<proteinExistence type="predicted"/>
<dbReference type="Pfam" id="PF13524">
    <property type="entry name" value="Glyco_trans_1_2"/>
    <property type="match status" value="1"/>
</dbReference>
<reference evidence="2 3" key="1">
    <citation type="submission" date="2020-07" db="EMBL/GenBank/DDBJ databases">
        <title>Above-ground endophytic microbial communities from plants in different locations in the United States.</title>
        <authorList>
            <person name="Frank C."/>
        </authorList>
    </citation>
    <scope>NUCLEOTIDE SEQUENCE [LARGE SCALE GENOMIC DNA]</scope>
    <source>
        <strain evidence="2 3">WPL5_2</strain>
    </source>
</reference>
<accession>A0AAW3T4I4</accession>
<evidence type="ECO:0000313" key="2">
    <source>
        <dbReference type="EMBL" id="MBA8989522.1"/>
    </source>
</evidence>
<dbReference type="RefSeq" id="WP_182515203.1">
    <property type="nucleotide sequence ID" value="NZ_JACGXP010000001.1"/>
</dbReference>
<feature type="domain" description="Spore protein YkvP/CgeB glycosyl transferase-like" evidence="1">
    <location>
        <begin position="190"/>
        <end position="318"/>
    </location>
</feature>
<dbReference type="Gene3D" id="3.40.50.2000">
    <property type="entry name" value="Glycogen Phosphorylase B"/>
    <property type="match status" value="1"/>
</dbReference>
<comment type="caution">
    <text evidence="2">The sequence shown here is derived from an EMBL/GenBank/DDBJ whole genome shotgun (WGS) entry which is preliminary data.</text>
</comment>
<dbReference type="InterPro" id="IPR055259">
    <property type="entry name" value="YkvP/CgeB_Glyco_trans-like"/>
</dbReference>
<organism evidence="2 3">
    <name type="scientific">Curtobacterium pusillum</name>
    <dbReference type="NCBI Taxonomy" id="69373"/>
    <lineage>
        <taxon>Bacteria</taxon>
        <taxon>Bacillati</taxon>
        <taxon>Actinomycetota</taxon>
        <taxon>Actinomycetes</taxon>
        <taxon>Micrococcales</taxon>
        <taxon>Microbacteriaceae</taxon>
        <taxon>Curtobacterium</taxon>
    </lineage>
</organism>
<sequence>MSPRDVVIVNTLGGALRHYTRGLVAALGHAGGRVSVTHVDEPSVHGGSGVGWVRRYLTALWSARRTARLSGARVVVTWPVLGHLDRLIMRVVLGRRIESALVMHDPRPLVHARGYGKRSRRIGALGQRVRVVVHSETAATALRDDCPDLVPELLPHPVVPRRSRVERVAVGRPVVRVLGQFKPDRDLGLLADIGKQLGGTCRLEIIGRRWPAVAGWDVTDEFVSEDRLDELMATADAVLVPYKRFFQSGIAIRSLELGTPAVGPAGSSIADLYPDERYLATDSASSWCDAVTAAAAADPDETRALAARADRACRAAWTRWLGTGHAAVS</sequence>
<evidence type="ECO:0000259" key="1">
    <source>
        <dbReference type="Pfam" id="PF13524"/>
    </source>
</evidence>
<protein>
    <recommendedName>
        <fullName evidence="1">Spore protein YkvP/CgeB glycosyl transferase-like domain-containing protein</fullName>
    </recommendedName>
</protein>
<gene>
    <name evidence="2" type="ORF">FHW23_000754</name>
</gene>
<dbReference type="Proteomes" id="UP000590225">
    <property type="component" value="Unassembled WGS sequence"/>
</dbReference>
<dbReference type="EMBL" id="JACGXP010000001">
    <property type="protein sequence ID" value="MBA8989522.1"/>
    <property type="molecule type" value="Genomic_DNA"/>
</dbReference>
<dbReference type="AlphaFoldDB" id="A0AAW3T4I4"/>